<feature type="domain" description="TfoX N-terminal" evidence="1">
    <location>
        <begin position="21"/>
        <end position="104"/>
    </location>
</feature>
<evidence type="ECO:0000313" key="2">
    <source>
        <dbReference type="EMBL" id="NJB70316.1"/>
    </source>
</evidence>
<dbReference type="EMBL" id="JAATJJ010000001">
    <property type="protein sequence ID" value="NJB70316.1"/>
    <property type="molecule type" value="Genomic_DNA"/>
</dbReference>
<dbReference type="SUPFAM" id="SSF159894">
    <property type="entry name" value="YgaC/TfoX-N like"/>
    <property type="match status" value="1"/>
</dbReference>
<name>A0A846QMS8_9FLAO</name>
<accession>A0A846QMS8</accession>
<evidence type="ECO:0000259" key="1">
    <source>
        <dbReference type="Pfam" id="PF04993"/>
    </source>
</evidence>
<proteinExistence type="predicted"/>
<protein>
    <submittedName>
        <fullName evidence="2">TfoX/Sxy family transcriptional regulator of competence genes</fullName>
    </submittedName>
</protein>
<keyword evidence="3" id="KW-1185">Reference proteome</keyword>
<dbReference type="Proteomes" id="UP000590442">
    <property type="component" value="Unassembled WGS sequence"/>
</dbReference>
<dbReference type="RefSeq" id="WP_167961015.1">
    <property type="nucleotide sequence ID" value="NZ_JAATJJ010000001.1"/>
</dbReference>
<reference evidence="2 3" key="1">
    <citation type="submission" date="2020-03" db="EMBL/GenBank/DDBJ databases">
        <title>Genomic Encyclopedia of Type Strains, Phase IV (KMG-IV): sequencing the most valuable type-strain genomes for metagenomic binning, comparative biology and taxonomic classification.</title>
        <authorList>
            <person name="Goeker M."/>
        </authorList>
    </citation>
    <scope>NUCLEOTIDE SEQUENCE [LARGE SCALE GENOMIC DNA]</scope>
    <source>
        <strain evidence="2 3">DSM 29762</strain>
    </source>
</reference>
<dbReference type="Gene3D" id="3.30.1460.30">
    <property type="entry name" value="YgaC/TfoX-N like chaperone"/>
    <property type="match status" value="1"/>
</dbReference>
<dbReference type="Pfam" id="PF04993">
    <property type="entry name" value="TfoX_N"/>
    <property type="match status" value="1"/>
</dbReference>
<comment type="caution">
    <text evidence="2">The sequence shown here is derived from an EMBL/GenBank/DDBJ whole genome shotgun (WGS) entry which is preliminary data.</text>
</comment>
<sequence>MTCNQEIAKRIRESLRVFPRDFTEKKMFGGISFLHHRKMTVGVIKEDLAVRVISNKMEGLMQLDAVRPMDFTKTALKEFIYVSLEGFKTDEQVQNWIELGLEHAKNKL</sequence>
<dbReference type="InterPro" id="IPR007076">
    <property type="entry name" value="TfoX_N"/>
</dbReference>
<gene>
    <name evidence="2" type="ORF">GGR42_000778</name>
</gene>
<organism evidence="2 3">
    <name type="scientific">Saonia flava</name>
    <dbReference type="NCBI Taxonomy" id="523696"/>
    <lineage>
        <taxon>Bacteria</taxon>
        <taxon>Pseudomonadati</taxon>
        <taxon>Bacteroidota</taxon>
        <taxon>Flavobacteriia</taxon>
        <taxon>Flavobacteriales</taxon>
        <taxon>Flavobacteriaceae</taxon>
        <taxon>Saonia</taxon>
    </lineage>
</organism>
<evidence type="ECO:0000313" key="3">
    <source>
        <dbReference type="Proteomes" id="UP000590442"/>
    </source>
</evidence>
<dbReference type="AlphaFoldDB" id="A0A846QMS8"/>